<dbReference type="EMBL" id="ML995496">
    <property type="protein sequence ID" value="KAF2138466.1"/>
    <property type="molecule type" value="Genomic_DNA"/>
</dbReference>
<evidence type="ECO:0000256" key="1">
    <source>
        <dbReference type="SAM" id="MobiDB-lite"/>
    </source>
</evidence>
<gene>
    <name evidence="2" type="ORF">K452DRAFT_87049</name>
</gene>
<accession>A0A6A6B3S2</accession>
<keyword evidence="3" id="KW-1185">Reference proteome</keyword>
<dbReference type="GeneID" id="54304760"/>
<feature type="compositionally biased region" description="Polar residues" evidence="1">
    <location>
        <begin position="166"/>
        <end position="175"/>
    </location>
</feature>
<feature type="region of interest" description="Disordered" evidence="1">
    <location>
        <begin position="85"/>
        <end position="175"/>
    </location>
</feature>
<proteinExistence type="predicted"/>
<dbReference type="Proteomes" id="UP000799438">
    <property type="component" value="Unassembled WGS sequence"/>
</dbReference>
<protein>
    <submittedName>
        <fullName evidence="2">Uncharacterized protein</fullName>
    </submittedName>
</protein>
<sequence length="175" mass="19572">MEVFFTFFLRLARRLSVHYTTVHTAQRASCCSSMYQNLIHKKKDLEPTLVLPSPCHCLSVYLSLSLSLPPSTHALSLFSTTHTHNTTTPVRHAHPPGSRTTHTTRVQRLPIHASGNPSPRHTKAMMGHARRMPDAHPSIPFPPSTSPSTPLRSANSNIRFRHRSRLGNTSYLIPA</sequence>
<dbReference type="AlphaFoldDB" id="A0A6A6B3S2"/>
<organism evidence="2 3">
    <name type="scientific">Aplosporella prunicola CBS 121167</name>
    <dbReference type="NCBI Taxonomy" id="1176127"/>
    <lineage>
        <taxon>Eukaryota</taxon>
        <taxon>Fungi</taxon>
        <taxon>Dikarya</taxon>
        <taxon>Ascomycota</taxon>
        <taxon>Pezizomycotina</taxon>
        <taxon>Dothideomycetes</taxon>
        <taxon>Dothideomycetes incertae sedis</taxon>
        <taxon>Botryosphaeriales</taxon>
        <taxon>Aplosporellaceae</taxon>
        <taxon>Aplosporella</taxon>
    </lineage>
</organism>
<name>A0A6A6B3S2_9PEZI</name>
<evidence type="ECO:0000313" key="3">
    <source>
        <dbReference type="Proteomes" id="UP000799438"/>
    </source>
</evidence>
<dbReference type="RefSeq" id="XP_033394179.1">
    <property type="nucleotide sequence ID" value="XM_033547253.1"/>
</dbReference>
<evidence type="ECO:0000313" key="2">
    <source>
        <dbReference type="EMBL" id="KAF2138466.1"/>
    </source>
</evidence>
<reference evidence="2" key="1">
    <citation type="journal article" date="2020" name="Stud. Mycol.">
        <title>101 Dothideomycetes genomes: a test case for predicting lifestyles and emergence of pathogens.</title>
        <authorList>
            <person name="Haridas S."/>
            <person name="Albert R."/>
            <person name="Binder M."/>
            <person name="Bloem J."/>
            <person name="Labutti K."/>
            <person name="Salamov A."/>
            <person name="Andreopoulos B."/>
            <person name="Baker S."/>
            <person name="Barry K."/>
            <person name="Bills G."/>
            <person name="Bluhm B."/>
            <person name="Cannon C."/>
            <person name="Castanera R."/>
            <person name="Culley D."/>
            <person name="Daum C."/>
            <person name="Ezra D."/>
            <person name="Gonzalez J."/>
            <person name="Henrissat B."/>
            <person name="Kuo A."/>
            <person name="Liang C."/>
            <person name="Lipzen A."/>
            <person name="Lutzoni F."/>
            <person name="Magnuson J."/>
            <person name="Mondo S."/>
            <person name="Nolan M."/>
            <person name="Ohm R."/>
            <person name="Pangilinan J."/>
            <person name="Park H.-J."/>
            <person name="Ramirez L."/>
            <person name="Alfaro M."/>
            <person name="Sun H."/>
            <person name="Tritt A."/>
            <person name="Yoshinaga Y."/>
            <person name="Zwiers L.-H."/>
            <person name="Turgeon B."/>
            <person name="Goodwin S."/>
            <person name="Spatafora J."/>
            <person name="Crous P."/>
            <person name="Grigoriev I."/>
        </authorList>
    </citation>
    <scope>NUCLEOTIDE SEQUENCE</scope>
    <source>
        <strain evidence="2">CBS 121167</strain>
    </source>
</reference>